<dbReference type="FunFam" id="3.30.1550.10:FF:000001">
    <property type="entry name" value="50S ribosomal protein L11"/>
    <property type="match status" value="1"/>
</dbReference>
<dbReference type="EMBL" id="JBCNJP010000422">
    <property type="protein sequence ID" value="KAK9050679.1"/>
    <property type="molecule type" value="Genomic_DNA"/>
</dbReference>
<feature type="compositionally biased region" description="Polar residues" evidence="10">
    <location>
        <begin position="1"/>
        <end position="20"/>
    </location>
</feature>
<dbReference type="Pfam" id="PF03946">
    <property type="entry name" value="Ribosomal_L11_N"/>
    <property type="match status" value="1"/>
</dbReference>
<evidence type="ECO:0000256" key="5">
    <source>
        <dbReference type="ARBA" id="ARBA00023274"/>
    </source>
</evidence>
<proteinExistence type="inferred from homology"/>
<organism evidence="13 14">
    <name type="scientific">Deinandra increscens subsp. villosa</name>
    <dbReference type="NCBI Taxonomy" id="3103831"/>
    <lineage>
        <taxon>Eukaryota</taxon>
        <taxon>Viridiplantae</taxon>
        <taxon>Streptophyta</taxon>
        <taxon>Embryophyta</taxon>
        <taxon>Tracheophyta</taxon>
        <taxon>Spermatophyta</taxon>
        <taxon>Magnoliopsida</taxon>
        <taxon>eudicotyledons</taxon>
        <taxon>Gunneridae</taxon>
        <taxon>Pentapetalae</taxon>
        <taxon>asterids</taxon>
        <taxon>campanulids</taxon>
        <taxon>Asterales</taxon>
        <taxon>Asteraceae</taxon>
        <taxon>Asteroideae</taxon>
        <taxon>Heliantheae alliance</taxon>
        <taxon>Madieae</taxon>
        <taxon>Madiinae</taxon>
        <taxon>Deinandra</taxon>
    </lineage>
</organism>
<sequence>MASSLSTFHPISSHLSKQNQSPNLASSFLSSPSSIPLSSNSNIYLQFRCNHKQSCFAIPKPLTIRAMAPPKPGGKAKKVTGVIKLALEAGKATPAPPVGPALGSKGVNIMAFCKDYNARTADKAGYVIPVEITVYDDKSFTFVLKTPPASILLLKAAGADKGSKDPQREKVGKITIEQLRVIATEKLPDLNCTNIESAMRIIAGTAANMGIDIDPPVLERKVKQLL</sequence>
<dbReference type="Gene3D" id="1.10.10.250">
    <property type="entry name" value="Ribosomal protein L11, C-terminal domain"/>
    <property type="match status" value="1"/>
</dbReference>
<dbReference type="InterPro" id="IPR006519">
    <property type="entry name" value="Ribosomal_uL11_bac-typ"/>
</dbReference>
<dbReference type="InterPro" id="IPR020785">
    <property type="entry name" value="Ribosomal_uL11_CS"/>
</dbReference>
<protein>
    <recommendedName>
        <fullName evidence="7">Large ribosomal subunit protein uL11c</fullName>
    </recommendedName>
    <alternativeName>
        <fullName evidence="6">50S ribosomal protein L11, chloroplastic</fullName>
    </alternativeName>
    <alternativeName>
        <fullName evidence="8">CL11</fullName>
    </alternativeName>
</protein>
<evidence type="ECO:0000313" key="14">
    <source>
        <dbReference type="Proteomes" id="UP001408789"/>
    </source>
</evidence>
<dbReference type="Proteomes" id="UP001408789">
    <property type="component" value="Unassembled WGS sequence"/>
</dbReference>
<dbReference type="Pfam" id="PF00298">
    <property type="entry name" value="Ribosomal_L11"/>
    <property type="match status" value="1"/>
</dbReference>
<name>A0AAP0CBQ9_9ASTR</name>
<evidence type="ECO:0000256" key="1">
    <source>
        <dbReference type="ARBA" id="ARBA00010537"/>
    </source>
</evidence>
<keyword evidence="3" id="KW-0694">RNA-binding</keyword>
<evidence type="ECO:0000256" key="4">
    <source>
        <dbReference type="ARBA" id="ARBA00022980"/>
    </source>
</evidence>
<evidence type="ECO:0000313" key="13">
    <source>
        <dbReference type="EMBL" id="KAK9050679.1"/>
    </source>
</evidence>
<dbReference type="InterPro" id="IPR036796">
    <property type="entry name" value="Ribosomal_uL11_N_sf"/>
</dbReference>
<evidence type="ECO:0000256" key="6">
    <source>
        <dbReference type="ARBA" id="ARBA00035540"/>
    </source>
</evidence>
<dbReference type="Gene3D" id="3.30.1550.10">
    <property type="entry name" value="Ribosomal protein L11/L12, N-terminal domain"/>
    <property type="match status" value="1"/>
</dbReference>
<dbReference type="FunFam" id="1.10.10.250:FF:000001">
    <property type="entry name" value="50S ribosomal protein L11"/>
    <property type="match status" value="1"/>
</dbReference>
<dbReference type="PANTHER" id="PTHR11661:SF1">
    <property type="entry name" value="LARGE RIBOSOMAL SUBUNIT PROTEIN UL11M"/>
    <property type="match status" value="1"/>
</dbReference>
<dbReference type="GO" id="GO:0022625">
    <property type="term" value="C:cytosolic large ribosomal subunit"/>
    <property type="evidence" value="ECO:0007669"/>
    <property type="project" value="TreeGrafter"/>
</dbReference>
<evidence type="ECO:0000256" key="9">
    <source>
        <dbReference type="RuleBase" id="RU003978"/>
    </source>
</evidence>
<feature type="domain" description="Large ribosomal subunit protein uL11 C-terminal" evidence="11">
    <location>
        <begin position="145"/>
        <end position="213"/>
    </location>
</feature>
<keyword evidence="5 9" id="KW-0687">Ribonucleoprotein</keyword>
<feature type="region of interest" description="Disordered" evidence="10">
    <location>
        <begin position="1"/>
        <end position="23"/>
    </location>
</feature>
<dbReference type="CDD" id="cd00349">
    <property type="entry name" value="Ribosomal_L11"/>
    <property type="match status" value="1"/>
</dbReference>
<comment type="similarity">
    <text evidence="1 9">Belongs to the universal ribosomal protein uL11 family.</text>
</comment>
<dbReference type="InterPro" id="IPR020784">
    <property type="entry name" value="Ribosomal_uL11_N"/>
</dbReference>
<dbReference type="SMART" id="SM00649">
    <property type="entry name" value="RL11"/>
    <property type="match status" value="1"/>
</dbReference>
<evidence type="ECO:0000256" key="10">
    <source>
        <dbReference type="SAM" id="MobiDB-lite"/>
    </source>
</evidence>
<reference evidence="13 14" key="1">
    <citation type="submission" date="2024-04" db="EMBL/GenBank/DDBJ databases">
        <title>The reference genome of an endangered Asteraceae, Deinandra increscens subsp. villosa, native to the Central Coast of California.</title>
        <authorList>
            <person name="Guilliams M."/>
            <person name="Hasenstab-Lehman K."/>
            <person name="Meyer R."/>
            <person name="Mcevoy S."/>
        </authorList>
    </citation>
    <scope>NUCLEOTIDE SEQUENCE [LARGE SCALE GENOMIC DNA]</scope>
    <source>
        <tissue evidence="13">Leaf</tissue>
    </source>
</reference>
<evidence type="ECO:0000259" key="11">
    <source>
        <dbReference type="Pfam" id="PF00298"/>
    </source>
</evidence>
<evidence type="ECO:0000256" key="7">
    <source>
        <dbReference type="ARBA" id="ARBA00068991"/>
    </source>
</evidence>
<feature type="domain" description="Large ribosomal subunit protein uL11 N-terminal" evidence="12">
    <location>
        <begin position="83"/>
        <end position="140"/>
    </location>
</feature>
<keyword evidence="2" id="KW-0699">rRNA-binding</keyword>
<evidence type="ECO:0000259" key="12">
    <source>
        <dbReference type="Pfam" id="PF03946"/>
    </source>
</evidence>
<dbReference type="AlphaFoldDB" id="A0AAP0CBQ9"/>
<comment type="caution">
    <text evidence="13">The sequence shown here is derived from an EMBL/GenBank/DDBJ whole genome shotgun (WGS) entry which is preliminary data.</text>
</comment>
<evidence type="ECO:0000256" key="8">
    <source>
        <dbReference type="ARBA" id="ARBA00082752"/>
    </source>
</evidence>
<dbReference type="GO" id="GO:0006412">
    <property type="term" value="P:translation"/>
    <property type="evidence" value="ECO:0007669"/>
    <property type="project" value="InterPro"/>
</dbReference>
<dbReference type="InterPro" id="IPR020783">
    <property type="entry name" value="Ribosomal_uL11_C"/>
</dbReference>
<dbReference type="InterPro" id="IPR000911">
    <property type="entry name" value="Ribosomal_uL11"/>
</dbReference>
<dbReference type="NCBIfam" id="TIGR01632">
    <property type="entry name" value="L11_bact"/>
    <property type="match status" value="1"/>
</dbReference>
<accession>A0AAP0CBQ9</accession>
<evidence type="ECO:0000256" key="3">
    <source>
        <dbReference type="ARBA" id="ARBA00022884"/>
    </source>
</evidence>
<evidence type="ECO:0000256" key="2">
    <source>
        <dbReference type="ARBA" id="ARBA00022730"/>
    </source>
</evidence>
<dbReference type="GO" id="GO:0070180">
    <property type="term" value="F:large ribosomal subunit rRNA binding"/>
    <property type="evidence" value="ECO:0007669"/>
    <property type="project" value="TreeGrafter"/>
</dbReference>
<dbReference type="SUPFAM" id="SSF54747">
    <property type="entry name" value="Ribosomal L11/L12e N-terminal domain"/>
    <property type="match status" value="1"/>
</dbReference>
<dbReference type="GO" id="GO:0003735">
    <property type="term" value="F:structural constituent of ribosome"/>
    <property type="evidence" value="ECO:0007669"/>
    <property type="project" value="InterPro"/>
</dbReference>
<dbReference type="PROSITE" id="PS00359">
    <property type="entry name" value="RIBOSOMAL_L11"/>
    <property type="match status" value="1"/>
</dbReference>
<dbReference type="SUPFAM" id="SSF46906">
    <property type="entry name" value="Ribosomal protein L11, C-terminal domain"/>
    <property type="match status" value="1"/>
</dbReference>
<dbReference type="PANTHER" id="PTHR11661">
    <property type="entry name" value="60S RIBOSOMAL PROTEIN L12"/>
    <property type="match status" value="1"/>
</dbReference>
<keyword evidence="4 9" id="KW-0689">Ribosomal protein</keyword>
<keyword evidence="14" id="KW-1185">Reference proteome</keyword>
<gene>
    <name evidence="13" type="ORF">SSX86_030352</name>
</gene>
<dbReference type="HAMAP" id="MF_00736">
    <property type="entry name" value="Ribosomal_uL11"/>
    <property type="match status" value="1"/>
</dbReference>
<dbReference type="InterPro" id="IPR036769">
    <property type="entry name" value="Ribosomal_uL11_C_sf"/>
</dbReference>